<evidence type="ECO:0000313" key="12">
    <source>
        <dbReference type="Proteomes" id="UP000683360"/>
    </source>
</evidence>
<name>A0A8S3RRN9_MYTED</name>
<evidence type="ECO:0000256" key="10">
    <source>
        <dbReference type="SAM" id="MobiDB-lite"/>
    </source>
</evidence>
<proteinExistence type="predicted"/>
<dbReference type="Gene3D" id="1.25.40.10">
    <property type="entry name" value="Tetratricopeptide repeat domain"/>
    <property type="match status" value="2"/>
</dbReference>
<keyword evidence="2" id="KW-0963">Cytoplasm</keyword>
<keyword evidence="3" id="KW-0677">Repeat</keyword>
<organism evidence="11 12">
    <name type="scientific">Mytilus edulis</name>
    <name type="common">Blue mussel</name>
    <dbReference type="NCBI Taxonomy" id="6550"/>
    <lineage>
        <taxon>Eukaryota</taxon>
        <taxon>Metazoa</taxon>
        <taxon>Spiralia</taxon>
        <taxon>Lophotrochozoa</taxon>
        <taxon>Mollusca</taxon>
        <taxon>Bivalvia</taxon>
        <taxon>Autobranchia</taxon>
        <taxon>Pteriomorphia</taxon>
        <taxon>Mytilida</taxon>
        <taxon>Mytiloidea</taxon>
        <taxon>Mytilidae</taxon>
        <taxon>Mytilinae</taxon>
        <taxon>Mytilus</taxon>
    </lineage>
</organism>
<evidence type="ECO:0000256" key="5">
    <source>
        <dbReference type="ARBA" id="ARBA00023212"/>
    </source>
</evidence>
<dbReference type="InterPro" id="IPR011990">
    <property type="entry name" value="TPR-like_helical_dom_sf"/>
</dbReference>
<dbReference type="Proteomes" id="UP000683360">
    <property type="component" value="Unassembled WGS sequence"/>
</dbReference>
<keyword evidence="6" id="KW-0966">Cell projection</keyword>
<sequence>MFDGDEDGPKGTFEIYKAEADSLFKQGEYRKSIESYTTALELLPHDKNCLVCRSKCHLQLGDTISALEDAELSLAEDNTFHKGVYQKAQALYYQGDFEMSLVFYHRGHKLRPELQEFRLGIQKAQEAIDNSVGSPEKVKLTTEGDLTFFAQQDEKKPKKQQYSTYKKTTTQAPKRRQYDPSKPVGSEKTIKQLLGELYGDRQYLEKLLKETDSRSEVGKVINTLVTEGLSYLDTRTDFWRQQKPMYARKHERAQQRNRTDTNTGKLAPNDFIIRELEKIDIAQVEGEYQEALRRSQRCLNTVNSFTAEQVPNKIEVQANLNSCIGNAYLEMGQYDKSLEHHNIDLSMGEDNDMEEAVSRGLDNLGRVHARHGNFEKAVQVWEKKLPMSKSALESTWLYHEIGRCYLEIGQFETAKENGEKSKVAAEEAEDQMWQLQASVLVAQSEVKLGDLSAALTSFDTSLELAKSQGDTSAQSAIKKAMDDVNKKIAKGNTSSSAKKERVKIDEEGEREIQTAVSSQRAEEEKEDNETNNAKETNKEAEEVQSEKKDEEKPVTPRSKDSDSHKQESLNETTDEKNEIVDHKLSPIQYVSFQPSPPYLSSKHVTHLFLTSDGISHLSTFAIWYDGPSCSLLLSSSCVPASIARSRGFNPWHG</sequence>
<keyword evidence="12" id="KW-1185">Reference proteome</keyword>
<evidence type="ECO:0000256" key="1">
    <source>
        <dbReference type="ARBA" id="ARBA00004430"/>
    </source>
</evidence>
<dbReference type="PROSITE" id="PS50005">
    <property type="entry name" value="TPR"/>
    <property type="match status" value="2"/>
</dbReference>
<keyword evidence="5" id="KW-0206">Cytoskeleton</keyword>
<reference evidence="11" key="1">
    <citation type="submission" date="2021-03" db="EMBL/GenBank/DDBJ databases">
        <authorList>
            <person name="Bekaert M."/>
        </authorList>
    </citation>
    <scope>NUCLEOTIDE SEQUENCE</scope>
</reference>
<feature type="region of interest" description="Disordered" evidence="10">
    <location>
        <begin position="246"/>
        <end position="266"/>
    </location>
</feature>
<dbReference type="InterPro" id="IPR040111">
    <property type="entry name" value="ODAD4"/>
</dbReference>
<feature type="region of interest" description="Disordered" evidence="10">
    <location>
        <begin position="488"/>
        <end position="579"/>
    </location>
</feature>
<evidence type="ECO:0000256" key="3">
    <source>
        <dbReference type="ARBA" id="ARBA00022737"/>
    </source>
</evidence>
<feature type="repeat" description="TPR" evidence="9">
    <location>
        <begin position="358"/>
        <end position="391"/>
    </location>
</feature>
<dbReference type="SUPFAM" id="SSF48452">
    <property type="entry name" value="TPR-like"/>
    <property type="match status" value="1"/>
</dbReference>
<dbReference type="EMBL" id="CAJPWZ010001142">
    <property type="protein sequence ID" value="CAG2209223.1"/>
    <property type="molecule type" value="Genomic_DNA"/>
</dbReference>
<feature type="region of interest" description="Disordered" evidence="10">
    <location>
        <begin position="153"/>
        <end position="186"/>
    </location>
</feature>
<evidence type="ECO:0000256" key="7">
    <source>
        <dbReference type="ARBA" id="ARBA00034139"/>
    </source>
</evidence>
<evidence type="ECO:0000256" key="9">
    <source>
        <dbReference type="PROSITE-ProRule" id="PRU00339"/>
    </source>
</evidence>
<comment type="caution">
    <text evidence="11">The sequence shown here is derived from an EMBL/GenBank/DDBJ whole genome shotgun (WGS) entry which is preliminary data.</text>
</comment>
<evidence type="ECO:0000256" key="4">
    <source>
        <dbReference type="ARBA" id="ARBA00022803"/>
    </source>
</evidence>
<protein>
    <recommendedName>
        <fullName evidence="7">Outer dynein arm-docking complex subunit 4</fullName>
    </recommendedName>
    <alternativeName>
        <fullName evidence="8">Tetratricopeptide repeat protein 25</fullName>
    </alternativeName>
</protein>
<feature type="compositionally biased region" description="Low complexity" evidence="10">
    <location>
        <begin position="160"/>
        <end position="171"/>
    </location>
</feature>
<evidence type="ECO:0000256" key="2">
    <source>
        <dbReference type="ARBA" id="ARBA00022490"/>
    </source>
</evidence>
<keyword evidence="4 9" id="KW-0802">TPR repeat</keyword>
<dbReference type="OrthoDB" id="10268002at2759"/>
<dbReference type="FunFam" id="1.25.40.10:FF:000189">
    <property type="entry name" value="Tetratricopeptide repeat domain 25"/>
    <property type="match status" value="1"/>
</dbReference>
<gene>
    <name evidence="11" type="ORF">MEDL_23342</name>
</gene>
<feature type="compositionally biased region" description="Basic and acidic residues" evidence="10">
    <location>
        <begin position="535"/>
        <end position="579"/>
    </location>
</feature>
<dbReference type="GO" id="GO:0005930">
    <property type="term" value="C:axoneme"/>
    <property type="evidence" value="ECO:0007669"/>
    <property type="project" value="UniProtKB-SubCell"/>
</dbReference>
<dbReference type="FunFam" id="1.25.40.10:FF:000795">
    <property type="entry name" value="Tetratricopeptide repeat protein 25"/>
    <property type="match status" value="1"/>
</dbReference>
<dbReference type="PANTHER" id="PTHR23040">
    <property type="match status" value="1"/>
</dbReference>
<feature type="repeat" description="TPR" evidence="9">
    <location>
        <begin position="13"/>
        <end position="46"/>
    </location>
</feature>
<dbReference type="PANTHER" id="PTHR23040:SF1">
    <property type="entry name" value="OUTER DYNEIN ARM-DOCKING COMPLEX SUBUNIT 4"/>
    <property type="match status" value="1"/>
</dbReference>
<evidence type="ECO:0000313" key="11">
    <source>
        <dbReference type="EMBL" id="CAG2209223.1"/>
    </source>
</evidence>
<dbReference type="SMART" id="SM00028">
    <property type="entry name" value="TPR"/>
    <property type="match status" value="6"/>
</dbReference>
<evidence type="ECO:0000256" key="6">
    <source>
        <dbReference type="ARBA" id="ARBA00023273"/>
    </source>
</evidence>
<evidence type="ECO:0000256" key="8">
    <source>
        <dbReference type="ARBA" id="ARBA00034143"/>
    </source>
</evidence>
<dbReference type="AlphaFoldDB" id="A0A8S3RRN9"/>
<dbReference type="InterPro" id="IPR019734">
    <property type="entry name" value="TPR_rpt"/>
</dbReference>
<accession>A0A8S3RRN9</accession>
<comment type="subcellular location">
    <subcellularLocation>
        <location evidence="1">Cytoplasm</location>
        <location evidence="1">Cytoskeleton</location>
        <location evidence="1">Cilium axoneme</location>
    </subcellularLocation>
</comment>